<evidence type="ECO:0000256" key="11">
    <source>
        <dbReference type="SAM" id="MobiDB-lite"/>
    </source>
</evidence>
<evidence type="ECO:0000256" key="9">
    <source>
        <dbReference type="ARBA" id="ARBA00023157"/>
    </source>
</evidence>
<evidence type="ECO:0000256" key="7">
    <source>
        <dbReference type="ARBA" id="ARBA00022989"/>
    </source>
</evidence>
<evidence type="ECO:0000313" key="14">
    <source>
        <dbReference type="EMBL" id="ALH44999.1"/>
    </source>
</evidence>
<accession>A0A0N9SGG1</accession>
<feature type="domain" description="Herpesvirus envelope glycoprotein N" evidence="13">
    <location>
        <begin position="29"/>
        <end position="109"/>
    </location>
</feature>
<organism evidence="14">
    <name type="scientific">Human herpesvirus 8</name>
    <name type="common">HHV-8</name>
    <name type="synonym">Kaposi's sarcoma-associated herpesvirus</name>
    <dbReference type="NCBI Taxonomy" id="37296"/>
    <lineage>
        <taxon>Viruses</taxon>
        <taxon>Duplodnaviria</taxon>
        <taxon>Heunggongvirae</taxon>
        <taxon>Peploviricota</taxon>
        <taxon>Herviviricetes</taxon>
        <taxon>Herpesvirales</taxon>
        <taxon>Orthoherpesviridae</taxon>
        <taxon>Gammaherpesvirinae</taxon>
        <taxon>Rhadinovirus</taxon>
        <taxon>Rhadinovirus humangamma8</taxon>
    </lineage>
</organism>
<evidence type="ECO:0000256" key="2">
    <source>
        <dbReference type="ARBA" id="ARBA00022729"/>
    </source>
</evidence>
<name>A0A0N9SGG1_HHV8</name>
<evidence type="ECO:0000259" key="13">
    <source>
        <dbReference type="Pfam" id="PF03554"/>
    </source>
</evidence>
<keyword evidence="8 12" id="KW-0472">Membrane</keyword>
<keyword evidence="3" id="KW-1040">Host Golgi apparatus</keyword>
<evidence type="ECO:0000256" key="8">
    <source>
        <dbReference type="ARBA" id="ARBA00023136"/>
    </source>
</evidence>
<keyword evidence="4" id="KW-0946">Virion</keyword>
<evidence type="ECO:0000256" key="10">
    <source>
        <dbReference type="ARBA" id="ARBA00034089"/>
    </source>
</evidence>
<keyword evidence="1 12" id="KW-0812">Transmembrane</keyword>
<dbReference type="Pfam" id="PF03554">
    <property type="entry name" value="Herpes_UL73"/>
    <property type="match status" value="1"/>
</dbReference>
<keyword evidence="7 12" id="KW-1133">Transmembrane helix</keyword>
<evidence type="ECO:0000256" key="1">
    <source>
        <dbReference type="ARBA" id="ARBA00022692"/>
    </source>
</evidence>
<organismHost>
    <name type="scientific">Homo sapiens</name>
    <name type="common">Human</name>
    <dbReference type="NCBI Taxonomy" id="9606"/>
</organismHost>
<protein>
    <submittedName>
        <fullName evidence="14">ORF53</fullName>
    </submittedName>
</protein>
<proteinExistence type="inferred from homology"/>
<dbReference type="HAMAP" id="MF_04037">
    <property type="entry name" value="HSV_GN"/>
    <property type="match status" value="1"/>
</dbReference>
<keyword evidence="9" id="KW-1015">Disulfide bond</keyword>
<evidence type="ECO:0000256" key="12">
    <source>
        <dbReference type="SAM" id="Phobius"/>
    </source>
</evidence>
<sequence length="110" mass="11500">MTASTVALALFVASILGHCWVTANSTGVASSTERSSPSTAGLSARPSPGPTSVTTPGFYDVACSADSFSPSLSSFSSVWALINALLVVVATFFYMVYLCFFKFVDEVVHS</sequence>
<keyword evidence="5" id="KW-1043">Host membrane</keyword>
<evidence type="ECO:0000256" key="5">
    <source>
        <dbReference type="ARBA" id="ARBA00022870"/>
    </source>
</evidence>
<feature type="compositionally biased region" description="Polar residues" evidence="11">
    <location>
        <begin position="28"/>
        <end position="41"/>
    </location>
</feature>
<keyword evidence="6" id="KW-0261">Viral envelope protein</keyword>
<gene>
    <name evidence="14" type="primary">ORF53</name>
</gene>
<keyword evidence="2" id="KW-0732">Signal</keyword>
<feature type="region of interest" description="Disordered" evidence="11">
    <location>
        <begin position="28"/>
        <end position="51"/>
    </location>
</feature>
<dbReference type="InterPro" id="IPR005211">
    <property type="entry name" value="Herpes_glycoprotein_N_domain"/>
</dbReference>
<evidence type="ECO:0000256" key="3">
    <source>
        <dbReference type="ARBA" id="ARBA00022812"/>
    </source>
</evidence>
<feature type="transmembrane region" description="Helical" evidence="12">
    <location>
        <begin position="78"/>
        <end position="100"/>
    </location>
</feature>
<evidence type="ECO:0000256" key="6">
    <source>
        <dbReference type="ARBA" id="ARBA00022879"/>
    </source>
</evidence>
<dbReference type="InterPro" id="IPR034707">
    <property type="entry name" value="HSV_GN"/>
</dbReference>
<dbReference type="GO" id="GO:0019031">
    <property type="term" value="C:viral envelope"/>
    <property type="evidence" value="ECO:0007669"/>
    <property type="project" value="UniProtKB-KW"/>
</dbReference>
<evidence type="ECO:0000256" key="4">
    <source>
        <dbReference type="ARBA" id="ARBA00022844"/>
    </source>
</evidence>
<reference evidence="14" key="1">
    <citation type="journal article" date="2015" name="J. Virol.">
        <title>Whole-Genome Sequencing of Kaposi's Sarcoma-Associated Herpesvirus from Zambian Kaposi's Sarcoma Biopsy Specimens Reveals Unique Viral Diversity.</title>
        <authorList>
            <person name="Olp L.N."/>
            <person name="Jeanniard A."/>
            <person name="Marimo C."/>
            <person name="West J.T."/>
            <person name="Wood C."/>
        </authorList>
    </citation>
    <scope>NUCLEOTIDE SEQUENCE</scope>
    <source>
        <strain evidence="14">ZM117</strain>
    </source>
</reference>
<comment type="function">
    <text evidence="10">Envelope glycoprotein necessary for proper maturation of gM and modulation of its membrane fusion activity. Also plays a critical role in virion morphogenesis.</text>
</comment>
<dbReference type="EMBL" id="KT271462">
    <property type="protein sequence ID" value="ALH44999.1"/>
    <property type="molecule type" value="Genomic_DNA"/>
</dbReference>